<dbReference type="PROSITE" id="PS00211">
    <property type="entry name" value="ABC_TRANSPORTER_1"/>
    <property type="match status" value="1"/>
</dbReference>
<organism evidence="5 6">
    <name type="scientific">Aureibacter tunicatorum</name>
    <dbReference type="NCBI Taxonomy" id="866807"/>
    <lineage>
        <taxon>Bacteria</taxon>
        <taxon>Pseudomonadati</taxon>
        <taxon>Bacteroidota</taxon>
        <taxon>Cytophagia</taxon>
        <taxon>Cytophagales</taxon>
        <taxon>Persicobacteraceae</taxon>
        <taxon>Aureibacter</taxon>
    </lineage>
</organism>
<evidence type="ECO:0000313" key="5">
    <source>
        <dbReference type="EMBL" id="MDR6239173.1"/>
    </source>
</evidence>
<gene>
    <name evidence="5" type="ORF">HNQ88_002210</name>
</gene>
<accession>A0AAE4BSU1</accession>
<dbReference type="EMBL" id="JAVDQD010000002">
    <property type="protein sequence ID" value="MDR6239173.1"/>
    <property type="molecule type" value="Genomic_DNA"/>
</dbReference>
<dbReference type="SUPFAM" id="SSF52540">
    <property type="entry name" value="P-loop containing nucleoside triphosphate hydrolases"/>
    <property type="match status" value="1"/>
</dbReference>
<dbReference type="SMART" id="SM00382">
    <property type="entry name" value="AAA"/>
    <property type="match status" value="1"/>
</dbReference>
<comment type="caution">
    <text evidence="5">The sequence shown here is derived from an EMBL/GenBank/DDBJ whole genome shotgun (WGS) entry which is preliminary data.</text>
</comment>
<evidence type="ECO:0000256" key="1">
    <source>
        <dbReference type="ARBA" id="ARBA00022448"/>
    </source>
</evidence>
<evidence type="ECO:0000256" key="2">
    <source>
        <dbReference type="ARBA" id="ARBA00022741"/>
    </source>
</evidence>
<dbReference type="RefSeq" id="WP_309938736.1">
    <property type="nucleotide sequence ID" value="NZ_AP025305.1"/>
</dbReference>
<feature type="domain" description="ABC transporter" evidence="4">
    <location>
        <begin position="6"/>
        <end position="240"/>
    </location>
</feature>
<protein>
    <submittedName>
        <fullName evidence="5">ABC-type sugar transport system ATPase subunit</fullName>
    </submittedName>
</protein>
<dbReference type="AlphaFoldDB" id="A0AAE4BSU1"/>
<dbReference type="InterPro" id="IPR027417">
    <property type="entry name" value="P-loop_NTPase"/>
</dbReference>
<dbReference type="InterPro" id="IPR050093">
    <property type="entry name" value="ABC_SmlMolc_Importer"/>
</dbReference>
<evidence type="ECO:0000256" key="3">
    <source>
        <dbReference type="ARBA" id="ARBA00022840"/>
    </source>
</evidence>
<reference evidence="5" key="1">
    <citation type="submission" date="2023-07" db="EMBL/GenBank/DDBJ databases">
        <title>Genomic Encyclopedia of Type Strains, Phase IV (KMG-IV): sequencing the most valuable type-strain genomes for metagenomic binning, comparative biology and taxonomic classification.</title>
        <authorList>
            <person name="Goeker M."/>
        </authorList>
    </citation>
    <scope>NUCLEOTIDE SEQUENCE</scope>
    <source>
        <strain evidence="5">DSM 26174</strain>
    </source>
</reference>
<dbReference type="GO" id="GO:0016887">
    <property type="term" value="F:ATP hydrolysis activity"/>
    <property type="evidence" value="ECO:0007669"/>
    <property type="project" value="InterPro"/>
</dbReference>
<keyword evidence="6" id="KW-1185">Reference proteome</keyword>
<dbReference type="GO" id="GO:0005524">
    <property type="term" value="F:ATP binding"/>
    <property type="evidence" value="ECO:0007669"/>
    <property type="project" value="UniProtKB-KW"/>
</dbReference>
<name>A0AAE4BSU1_9BACT</name>
<dbReference type="PANTHER" id="PTHR42781:SF4">
    <property type="entry name" value="SPERMIDINE_PUTRESCINE IMPORT ATP-BINDING PROTEIN POTA"/>
    <property type="match status" value="1"/>
</dbReference>
<dbReference type="PROSITE" id="PS50893">
    <property type="entry name" value="ABC_TRANSPORTER_2"/>
    <property type="match status" value="1"/>
</dbReference>
<keyword evidence="2" id="KW-0547">Nucleotide-binding</keyword>
<dbReference type="InterPro" id="IPR003439">
    <property type="entry name" value="ABC_transporter-like_ATP-bd"/>
</dbReference>
<dbReference type="Pfam" id="PF00005">
    <property type="entry name" value="ABC_tran"/>
    <property type="match status" value="1"/>
</dbReference>
<keyword evidence="5" id="KW-0762">Sugar transport</keyword>
<dbReference type="PANTHER" id="PTHR42781">
    <property type="entry name" value="SPERMIDINE/PUTRESCINE IMPORT ATP-BINDING PROTEIN POTA"/>
    <property type="match status" value="1"/>
</dbReference>
<keyword evidence="3" id="KW-0067">ATP-binding</keyword>
<sequence>MGAELLKVENVSKLYEATGVQALKNIEITVGNGECVGLVGQSGSGKSTLLKIIAGLEDSTEGRVLLKGKRVLRASETLVPGCRDIAVVNQRLDVDRYKSVYDNIAIFLRNYTKEYVGKKVRELLALCNLDGYEDKLALTLSGGEKQRVAIAQAIAKRALMIVFDEPFSNLDHHNRAVLEEEIKQIIKSTGIGALVITHNPQEVYYLCDRVYVLEGGQVMQSGEPESLYNSPNCKEVARIFGELNELANNEFSRPENVEIDLNGKGFKIIERRFFGISYRYQIESSKGKIIVAYDQRILEEGIEIGVSFKKTIKF</sequence>
<evidence type="ECO:0000259" key="4">
    <source>
        <dbReference type="PROSITE" id="PS50893"/>
    </source>
</evidence>
<proteinExistence type="predicted"/>
<dbReference type="InterPro" id="IPR003593">
    <property type="entry name" value="AAA+_ATPase"/>
</dbReference>
<dbReference type="Gene3D" id="3.40.50.300">
    <property type="entry name" value="P-loop containing nucleotide triphosphate hydrolases"/>
    <property type="match status" value="1"/>
</dbReference>
<dbReference type="Proteomes" id="UP001185092">
    <property type="component" value="Unassembled WGS sequence"/>
</dbReference>
<dbReference type="InterPro" id="IPR017871">
    <property type="entry name" value="ABC_transporter-like_CS"/>
</dbReference>
<keyword evidence="1" id="KW-0813">Transport</keyword>
<evidence type="ECO:0000313" key="6">
    <source>
        <dbReference type="Proteomes" id="UP001185092"/>
    </source>
</evidence>